<evidence type="ECO:0000259" key="10">
    <source>
        <dbReference type="Pfam" id="PF01909"/>
    </source>
</evidence>
<dbReference type="AlphaFoldDB" id="A0A1J1LSC3"/>
<evidence type="ECO:0000313" key="11">
    <source>
        <dbReference type="EMBL" id="CUR35485.1"/>
    </source>
</evidence>
<comment type="similarity">
    <text evidence="9">Belongs to the MntA antitoxin family.</text>
</comment>
<dbReference type="InterPro" id="IPR002934">
    <property type="entry name" value="Polymerase_NTP_transf_dom"/>
</dbReference>
<feature type="domain" description="Polymerase nucleotidyl transferase" evidence="10">
    <location>
        <begin position="13"/>
        <end position="90"/>
    </location>
</feature>
<protein>
    <recommendedName>
        <fullName evidence="10">Polymerase nucleotidyl transferase domain-containing protein</fullName>
    </recommendedName>
</protein>
<dbReference type="PANTHER" id="PTHR33571:SF12">
    <property type="entry name" value="BSL3053 PROTEIN"/>
    <property type="match status" value="1"/>
</dbReference>
<dbReference type="CDD" id="cd05403">
    <property type="entry name" value="NT_KNTase_like"/>
    <property type="match status" value="1"/>
</dbReference>
<comment type="cofactor">
    <cofactor evidence="1">
        <name>Mg(2+)</name>
        <dbReference type="ChEBI" id="CHEBI:18420"/>
    </cofactor>
</comment>
<sequence length="96" mass="10795">MKRDEALAILANHTEELKALGVKSLDLFGSVARDEAQPDSDVDFLVDFSIEASLFDLFRVQHFLEDILGCPIDLGTQDALREHLRQPVLKEAIRAF</sequence>
<proteinExistence type="inferred from homology"/>
<keyword evidence="7" id="KW-0067">ATP-binding</keyword>
<dbReference type="OrthoDB" id="9809668at2"/>
<evidence type="ECO:0000256" key="8">
    <source>
        <dbReference type="ARBA" id="ARBA00022842"/>
    </source>
</evidence>
<keyword evidence="2" id="KW-1277">Toxin-antitoxin system</keyword>
<evidence type="ECO:0000256" key="3">
    <source>
        <dbReference type="ARBA" id="ARBA00022679"/>
    </source>
</evidence>
<evidence type="ECO:0000256" key="5">
    <source>
        <dbReference type="ARBA" id="ARBA00022723"/>
    </source>
</evidence>
<keyword evidence="12" id="KW-1185">Reference proteome</keyword>
<dbReference type="GO" id="GO:0046872">
    <property type="term" value="F:metal ion binding"/>
    <property type="evidence" value="ECO:0007669"/>
    <property type="project" value="UniProtKB-KW"/>
</dbReference>
<dbReference type="PANTHER" id="PTHR33571">
    <property type="entry name" value="SSL8005 PROTEIN"/>
    <property type="match status" value="1"/>
</dbReference>
<keyword evidence="3" id="KW-0808">Transferase</keyword>
<gene>
    <name evidence="11" type="ORF">PL9214670111</name>
</gene>
<dbReference type="SUPFAM" id="SSF81301">
    <property type="entry name" value="Nucleotidyltransferase"/>
    <property type="match status" value="1"/>
</dbReference>
<keyword evidence="8" id="KW-0460">Magnesium</keyword>
<dbReference type="Pfam" id="PF01909">
    <property type="entry name" value="NTP_transf_2"/>
    <property type="match status" value="1"/>
</dbReference>
<evidence type="ECO:0000256" key="1">
    <source>
        <dbReference type="ARBA" id="ARBA00001946"/>
    </source>
</evidence>
<keyword evidence="4" id="KW-0548">Nucleotidyltransferase</keyword>
<reference evidence="12" key="1">
    <citation type="submission" date="2015-10" db="EMBL/GenBank/DDBJ databases">
        <authorList>
            <person name="Regsiter A."/>
            <person name="william w."/>
        </authorList>
    </citation>
    <scope>NUCLEOTIDE SEQUENCE [LARGE SCALE GENOMIC DNA]</scope>
</reference>
<evidence type="ECO:0000256" key="7">
    <source>
        <dbReference type="ARBA" id="ARBA00022840"/>
    </source>
</evidence>
<name>A0A1J1LSC3_9CYAN</name>
<evidence type="ECO:0000256" key="9">
    <source>
        <dbReference type="ARBA" id="ARBA00038276"/>
    </source>
</evidence>
<keyword evidence="6" id="KW-0547">Nucleotide-binding</keyword>
<dbReference type="EMBL" id="CZDF01000174">
    <property type="protein sequence ID" value="CUR35485.1"/>
    <property type="molecule type" value="Genomic_DNA"/>
</dbReference>
<accession>A0A1J1LSC3</accession>
<dbReference type="InterPro" id="IPR052038">
    <property type="entry name" value="Type-VII_TA_antitoxin"/>
</dbReference>
<keyword evidence="5" id="KW-0479">Metal-binding</keyword>
<organism evidence="11 12">
    <name type="scientific">Planktothrix tepida PCC 9214</name>
    <dbReference type="NCBI Taxonomy" id="671072"/>
    <lineage>
        <taxon>Bacteria</taxon>
        <taxon>Bacillati</taxon>
        <taxon>Cyanobacteriota</taxon>
        <taxon>Cyanophyceae</taxon>
        <taxon>Oscillatoriophycideae</taxon>
        <taxon>Oscillatoriales</taxon>
        <taxon>Microcoleaceae</taxon>
        <taxon>Planktothrix</taxon>
    </lineage>
</organism>
<dbReference type="STRING" id="671072.PL9214670111"/>
<dbReference type="GO" id="GO:0016779">
    <property type="term" value="F:nucleotidyltransferase activity"/>
    <property type="evidence" value="ECO:0007669"/>
    <property type="project" value="UniProtKB-KW"/>
</dbReference>
<dbReference type="Gene3D" id="3.30.460.10">
    <property type="entry name" value="Beta Polymerase, domain 2"/>
    <property type="match status" value="1"/>
</dbReference>
<evidence type="ECO:0000256" key="2">
    <source>
        <dbReference type="ARBA" id="ARBA00022649"/>
    </source>
</evidence>
<dbReference type="InterPro" id="IPR043519">
    <property type="entry name" value="NT_sf"/>
</dbReference>
<evidence type="ECO:0000256" key="6">
    <source>
        <dbReference type="ARBA" id="ARBA00022741"/>
    </source>
</evidence>
<dbReference type="RefSeq" id="WP_072722446.1">
    <property type="nucleotide sequence ID" value="NZ_LN889815.1"/>
</dbReference>
<dbReference type="GO" id="GO:0005524">
    <property type="term" value="F:ATP binding"/>
    <property type="evidence" value="ECO:0007669"/>
    <property type="project" value="UniProtKB-KW"/>
</dbReference>
<dbReference type="Proteomes" id="UP000184315">
    <property type="component" value="Unassembled WGS sequence"/>
</dbReference>
<evidence type="ECO:0000313" key="12">
    <source>
        <dbReference type="Proteomes" id="UP000184315"/>
    </source>
</evidence>
<evidence type="ECO:0000256" key="4">
    <source>
        <dbReference type="ARBA" id="ARBA00022695"/>
    </source>
</evidence>